<organism evidence="2 3">
    <name type="scientific">Armillaria gallica</name>
    <name type="common">Bulbous honey fungus</name>
    <name type="synonym">Armillaria bulbosa</name>
    <dbReference type="NCBI Taxonomy" id="47427"/>
    <lineage>
        <taxon>Eukaryota</taxon>
        <taxon>Fungi</taxon>
        <taxon>Dikarya</taxon>
        <taxon>Basidiomycota</taxon>
        <taxon>Agaricomycotina</taxon>
        <taxon>Agaricomycetes</taxon>
        <taxon>Agaricomycetidae</taxon>
        <taxon>Agaricales</taxon>
        <taxon>Marasmiineae</taxon>
        <taxon>Physalacriaceae</taxon>
        <taxon>Armillaria</taxon>
    </lineage>
</organism>
<evidence type="ECO:0000313" key="2">
    <source>
        <dbReference type="EMBL" id="PBK87324.1"/>
    </source>
</evidence>
<sequence>MAMREKAIRVNKFDKFYATCEVLSRSNYQIGEQYFCLKCRSFHNPVPICQETHYRTQKFDDVEGARGSFIVPSNVKSRIGNTTVRFVDFAPEQETSVGFELSRSHDSSDGLFLPILRQKYLGSHPSAEAHKLVVALDYTKIVPKLNISYADEDRLEHYVKRAYCAKHMSRRHGAEEENKQKLASGTPNWF</sequence>
<feature type="region of interest" description="Disordered" evidence="1">
    <location>
        <begin position="169"/>
        <end position="190"/>
    </location>
</feature>
<name>A0A2H3D0R0_ARMGA</name>
<protein>
    <submittedName>
        <fullName evidence="2">Uncharacterized protein</fullName>
    </submittedName>
</protein>
<keyword evidence="3" id="KW-1185">Reference proteome</keyword>
<accession>A0A2H3D0R0</accession>
<evidence type="ECO:0000256" key="1">
    <source>
        <dbReference type="SAM" id="MobiDB-lite"/>
    </source>
</evidence>
<evidence type="ECO:0000313" key="3">
    <source>
        <dbReference type="Proteomes" id="UP000217790"/>
    </source>
</evidence>
<proteinExistence type="predicted"/>
<dbReference type="OrthoDB" id="10469479at2759"/>
<dbReference type="Proteomes" id="UP000217790">
    <property type="component" value="Unassembled WGS sequence"/>
</dbReference>
<dbReference type="EMBL" id="KZ293679">
    <property type="protein sequence ID" value="PBK87324.1"/>
    <property type="molecule type" value="Genomic_DNA"/>
</dbReference>
<dbReference type="AlphaFoldDB" id="A0A2H3D0R0"/>
<feature type="compositionally biased region" description="Polar residues" evidence="1">
    <location>
        <begin position="181"/>
        <end position="190"/>
    </location>
</feature>
<gene>
    <name evidence="2" type="ORF">ARMGADRAFT_1066133</name>
</gene>
<dbReference type="InParanoid" id="A0A2H3D0R0"/>
<reference evidence="3" key="1">
    <citation type="journal article" date="2017" name="Nat. Ecol. Evol.">
        <title>Genome expansion and lineage-specific genetic innovations in the forest pathogenic fungi Armillaria.</title>
        <authorList>
            <person name="Sipos G."/>
            <person name="Prasanna A.N."/>
            <person name="Walter M.C."/>
            <person name="O'Connor E."/>
            <person name="Balint B."/>
            <person name="Krizsan K."/>
            <person name="Kiss B."/>
            <person name="Hess J."/>
            <person name="Varga T."/>
            <person name="Slot J."/>
            <person name="Riley R."/>
            <person name="Boka B."/>
            <person name="Rigling D."/>
            <person name="Barry K."/>
            <person name="Lee J."/>
            <person name="Mihaltcheva S."/>
            <person name="LaButti K."/>
            <person name="Lipzen A."/>
            <person name="Waldron R."/>
            <person name="Moloney N.M."/>
            <person name="Sperisen C."/>
            <person name="Kredics L."/>
            <person name="Vagvoelgyi C."/>
            <person name="Patrignani A."/>
            <person name="Fitzpatrick D."/>
            <person name="Nagy I."/>
            <person name="Doyle S."/>
            <person name="Anderson J.B."/>
            <person name="Grigoriev I.V."/>
            <person name="Gueldener U."/>
            <person name="Muensterkoetter M."/>
            <person name="Nagy L.G."/>
        </authorList>
    </citation>
    <scope>NUCLEOTIDE SEQUENCE [LARGE SCALE GENOMIC DNA]</scope>
    <source>
        <strain evidence="3">Ar21-2</strain>
    </source>
</reference>